<dbReference type="GO" id="GO:0005739">
    <property type="term" value="C:mitochondrion"/>
    <property type="evidence" value="ECO:0007669"/>
    <property type="project" value="UniProtKB-SubCell"/>
</dbReference>
<evidence type="ECO:0000256" key="9">
    <source>
        <dbReference type="ARBA" id="ARBA00023128"/>
    </source>
</evidence>
<dbReference type="InterPro" id="IPR055063">
    <property type="entry name" value="Rib_mS39_PPR"/>
</dbReference>
<keyword evidence="14" id="KW-1185">Reference proteome</keyword>
<dbReference type="PROSITE" id="PS51375">
    <property type="entry name" value="PPR"/>
    <property type="match status" value="1"/>
</dbReference>
<dbReference type="EMBL" id="GL380222">
    <property type="protein sequence ID" value="EGT50713.1"/>
    <property type="molecule type" value="Genomic_DNA"/>
</dbReference>
<keyword evidence="3" id="KW-0699">rRNA-binding</keyword>
<dbReference type="GO" id="GO:0019843">
    <property type="term" value="F:rRNA binding"/>
    <property type="evidence" value="ECO:0007669"/>
    <property type="project" value="UniProtKB-KW"/>
</dbReference>
<keyword evidence="10" id="KW-0687">Ribonucleoprotein</keyword>
<evidence type="ECO:0000256" key="11">
    <source>
        <dbReference type="ARBA" id="ARBA00035134"/>
    </source>
</evidence>
<keyword evidence="5" id="KW-0810">Translation regulation</keyword>
<accession>G0PBX4</accession>
<organism evidence="14">
    <name type="scientific">Caenorhabditis brenneri</name>
    <name type="common">Nematode worm</name>
    <dbReference type="NCBI Taxonomy" id="135651"/>
    <lineage>
        <taxon>Eukaryota</taxon>
        <taxon>Metazoa</taxon>
        <taxon>Ecdysozoa</taxon>
        <taxon>Nematoda</taxon>
        <taxon>Chromadorea</taxon>
        <taxon>Rhabditida</taxon>
        <taxon>Rhabditina</taxon>
        <taxon>Rhabditomorpha</taxon>
        <taxon>Rhabditoidea</taxon>
        <taxon>Rhabditidae</taxon>
        <taxon>Peloderinae</taxon>
        <taxon>Caenorhabditis</taxon>
    </lineage>
</organism>
<dbReference type="GO" id="GO:0005840">
    <property type="term" value="C:ribosome"/>
    <property type="evidence" value="ECO:0007669"/>
    <property type="project" value="UniProtKB-KW"/>
</dbReference>
<dbReference type="OrthoDB" id="185373at2759"/>
<evidence type="ECO:0000256" key="7">
    <source>
        <dbReference type="ARBA" id="ARBA00022946"/>
    </source>
</evidence>
<comment type="subcellular location">
    <subcellularLocation>
        <location evidence="1">Mitochondrion</location>
    </subcellularLocation>
</comment>
<dbReference type="PANTHER" id="PTHR16276:SF1">
    <property type="entry name" value="SMALL RIBOSOMAL SUBUNIT PROTEIN MS39"/>
    <property type="match status" value="1"/>
</dbReference>
<reference evidence="14" key="1">
    <citation type="submission" date="2011-07" db="EMBL/GenBank/DDBJ databases">
        <authorList>
            <consortium name="Caenorhabditis brenneri Sequencing and Analysis Consortium"/>
            <person name="Wilson R.K."/>
        </authorList>
    </citation>
    <scope>NUCLEOTIDE SEQUENCE [LARGE SCALE GENOMIC DNA]</scope>
    <source>
        <strain evidence="14">PB2801</strain>
    </source>
</reference>
<keyword evidence="7" id="KW-0809">Transit peptide</keyword>
<dbReference type="Pfam" id="PF22330">
    <property type="entry name" value="Rib_mS39_PPR"/>
    <property type="match status" value="1"/>
</dbReference>
<dbReference type="InterPro" id="IPR011990">
    <property type="entry name" value="TPR-like_helical_dom_sf"/>
</dbReference>
<dbReference type="InterPro" id="IPR002885">
    <property type="entry name" value="PPR_rpt"/>
</dbReference>
<evidence type="ECO:0000256" key="4">
    <source>
        <dbReference type="ARBA" id="ARBA00022737"/>
    </source>
</evidence>
<dbReference type="GO" id="GO:0006417">
    <property type="term" value="P:regulation of translation"/>
    <property type="evidence" value="ECO:0007669"/>
    <property type="project" value="UniProtKB-KW"/>
</dbReference>
<dbReference type="HOGENOM" id="CLU_026264_1_0_1"/>
<keyword evidence="6" id="KW-0694">RNA-binding</keyword>
<dbReference type="InParanoid" id="G0PBX4"/>
<evidence type="ECO:0000256" key="1">
    <source>
        <dbReference type="ARBA" id="ARBA00004173"/>
    </source>
</evidence>
<keyword evidence="4" id="KW-0677">Repeat</keyword>
<evidence type="ECO:0000256" key="3">
    <source>
        <dbReference type="ARBA" id="ARBA00022730"/>
    </source>
</evidence>
<dbReference type="InterPro" id="IPR037387">
    <property type="entry name" value="PTCD3"/>
</dbReference>
<name>G0PBX4_CAEBE</name>
<evidence type="ECO:0000256" key="10">
    <source>
        <dbReference type="ARBA" id="ARBA00023274"/>
    </source>
</evidence>
<dbReference type="FunCoup" id="G0PBX4">
    <property type="interactions" value="2500"/>
</dbReference>
<dbReference type="FunFam" id="1.25.40.10:FF:002654">
    <property type="entry name" value="Protein CBG23745"/>
    <property type="match status" value="1"/>
</dbReference>
<evidence type="ECO:0000256" key="5">
    <source>
        <dbReference type="ARBA" id="ARBA00022845"/>
    </source>
</evidence>
<evidence type="ECO:0000256" key="2">
    <source>
        <dbReference type="ARBA" id="ARBA00008551"/>
    </source>
</evidence>
<dbReference type="Proteomes" id="UP000008068">
    <property type="component" value="Unassembled WGS sequence"/>
</dbReference>
<sequence length="665" mass="75152">MIGRIGLGRVLSRSLSTAEPAAVSQKLTIQPAIERSPTDLLNALSETVGPDTTAPHFAYIDDPITIPSTQSAKKTYFMAKEFGKRAARELATEWPTLFAFDRDQPRLPAFRPQHLADPLQVAPTEKSLLAMIESREVQDSCILYERMRSENVEVSEKTQMELFRLVTYYNSSNIPYSEWENWAGMRNYGEDGQSVWKSGAVADLLFETLPKTDESVSIMISGLCKYSDHATLDRARQLYKEHRASNGKIYREAFNGLIGASSYSVAKKLAAEMASQNISPDIHTFNSLLTAATRSGKFEERVKSITEIIGEMKELGVEPALSSYHIILKNLVDSKLLESEKRESDEQKNAYNRQLTLAVSWLNEILSGISGQTLVPVTSKCNLFFVEAMGILYRASNEKLAEQLLSIYESKTNQVKMPEFTIQSMFYNRYLQLAIEQTASLNRIYDLYTSMVPRLVGVNNSLSSLVFRKITAASDRHWLLLRRVINDTIASGQLNGALGEEVRKQLCEVQLHTLGTSEREQFTALVQKLVAVWIEFSKFTEERRRRLQRKLSPSQISECALLLTRIGEQQKAYELLELLLDEDASSGEEATVYPRGHARPWAMAELFEDALRKRDTYGAATCLQIMSLTANRAKLEPLANRILEKCNVNPDQKRILQGFVRLRPQ</sequence>
<feature type="repeat" description="PPR" evidence="12">
    <location>
        <begin position="281"/>
        <end position="319"/>
    </location>
</feature>
<dbReference type="eggNOG" id="KOG4422">
    <property type="taxonomic scope" value="Eukaryota"/>
</dbReference>
<evidence type="ECO:0000313" key="14">
    <source>
        <dbReference type="Proteomes" id="UP000008068"/>
    </source>
</evidence>
<proteinExistence type="inferred from homology"/>
<dbReference type="Gene3D" id="1.25.40.10">
    <property type="entry name" value="Tetratricopeptide repeat domain"/>
    <property type="match status" value="1"/>
</dbReference>
<comment type="similarity">
    <text evidence="2">Belongs to the mitochondrion-specific ribosomal protein mS39 family.</text>
</comment>
<keyword evidence="9" id="KW-0496">Mitochondrion</keyword>
<dbReference type="GO" id="GO:0043024">
    <property type="term" value="F:ribosomal small subunit binding"/>
    <property type="evidence" value="ECO:0007669"/>
    <property type="project" value="InterPro"/>
</dbReference>
<keyword evidence="8" id="KW-0689">Ribosomal protein</keyword>
<dbReference type="GO" id="GO:0032543">
    <property type="term" value="P:mitochondrial translation"/>
    <property type="evidence" value="ECO:0007669"/>
    <property type="project" value="InterPro"/>
</dbReference>
<gene>
    <name evidence="13" type="ORF">CAEBREN_21679</name>
</gene>
<dbReference type="PANTHER" id="PTHR16276">
    <property type="entry name" value="PENTATRICOPEPTIDE REPEAT DOMAIN-CONTAINING PROTEIN 3"/>
    <property type="match status" value="1"/>
</dbReference>
<dbReference type="AlphaFoldDB" id="G0PBX4"/>
<evidence type="ECO:0000256" key="12">
    <source>
        <dbReference type="PROSITE-ProRule" id="PRU00708"/>
    </source>
</evidence>
<evidence type="ECO:0000313" key="13">
    <source>
        <dbReference type="EMBL" id="EGT50713.1"/>
    </source>
</evidence>
<dbReference type="Pfam" id="PF13812">
    <property type="entry name" value="PPR_3"/>
    <property type="match status" value="1"/>
</dbReference>
<evidence type="ECO:0000256" key="8">
    <source>
        <dbReference type="ARBA" id="ARBA00022980"/>
    </source>
</evidence>
<evidence type="ECO:0000256" key="6">
    <source>
        <dbReference type="ARBA" id="ARBA00022884"/>
    </source>
</evidence>
<dbReference type="OMA" id="FMHQEAQ"/>
<dbReference type="STRING" id="135651.G0PBX4"/>
<protein>
    <recommendedName>
        <fullName evidence="11">Small ribosomal subunit protein mS39</fullName>
    </recommendedName>
</protein>
<dbReference type="GO" id="GO:1990904">
    <property type="term" value="C:ribonucleoprotein complex"/>
    <property type="evidence" value="ECO:0007669"/>
    <property type="project" value="UniProtKB-KW"/>
</dbReference>